<dbReference type="FunFam" id="3.30.479.30:FF:000004">
    <property type="entry name" value="Putative membrane protease family, stomatin"/>
    <property type="match status" value="1"/>
</dbReference>
<evidence type="ECO:0000313" key="4">
    <source>
        <dbReference type="Proteomes" id="UP000031549"/>
    </source>
</evidence>
<dbReference type="Gene3D" id="3.30.479.30">
    <property type="entry name" value="Band 7 domain"/>
    <property type="match status" value="1"/>
</dbReference>
<dbReference type="GO" id="GO:0005886">
    <property type="term" value="C:plasma membrane"/>
    <property type="evidence" value="ECO:0007669"/>
    <property type="project" value="UniProtKB-ARBA"/>
</dbReference>
<sequence length="280" mass="30929">MEPIVAIVLVLIGYALGSAKLINEGNEALVERLGRYHRKLKPGLNFIVPLVDSIVMEDTTREQILDIKPQNVITKDNVYLEVDGVVNWRIMSMEKSFYKIDDIQVSLTNLVMVELRANIADRTLTETISSRNQMNQSLLQVLNQVSSEWGVEILRVDIQRITPPESVQKSMAEQQAAQIRKQAAITTAEGEREASIKRAEATKESIRILSDAITSKPETKEILRYLVAQENVEASHRLGASTNAKVVFLNPGMSEGAIDQMIGDTVGTEGIGSPSENGSV</sequence>
<dbReference type="PANTHER" id="PTHR43327:SF10">
    <property type="entry name" value="STOMATIN-LIKE PROTEIN 2, MITOCHONDRIAL"/>
    <property type="match status" value="1"/>
</dbReference>
<gene>
    <name evidence="3" type="ORF">PI95_005280</name>
</gene>
<dbReference type="CDD" id="cd08829">
    <property type="entry name" value="SPFH_paraslipin"/>
    <property type="match status" value="1"/>
</dbReference>
<protein>
    <submittedName>
        <fullName evidence="3">SPFH/Band 7/PHB domain protein</fullName>
    </submittedName>
</protein>
<proteinExistence type="inferred from homology"/>
<dbReference type="RefSeq" id="WP_039753764.1">
    <property type="nucleotide sequence ID" value="NZ_JTCM02000007.1"/>
</dbReference>
<evidence type="ECO:0000259" key="2">
    <source>
        <dbReference type="SMART" id="SM00244"/>
    </source>
</evidence>
<dbReference type="PRINTS" id="PR00721">
    <property type="entry name" value="STOMATIN"/>
</dbReference>
<evidence type="ECO:0000313" key="3">
    <source>
        <dbReference type="EMBL" id="NEU72002.1"/>
    </source>
</evidence>
<feature type="domain" description="Band 7" evidence="2">
    <location>
        <begin position="17"/>
        <end position="175"/>
    </location>
</feature>
<dbReference type="SMART" id="SM00244">
    <property type="entry name" value="PHB"/>
    <property type="match status" value="1"/>
</dbReference>
<dbReference type="EMBL" id="JTCM02000007">
    <property type="protein sequence ID" value="NEU72002.1"/>
    <property type="molecule type" value="Genomic_DNA"/>
</dbReference>
<dbReference type="PANTHER" id="PTHR43327">
    <property type="entry name" value="STOMATIN-LIKE PROTEIN 2, MITOCHONDRIAL"/>
    <property type="match status" value="1"/>
</dbReference>
<organism evidence="3 4">
    <name type="scientific">Hassallia byssoidea VB512170</name>
    <dbReference type="NCBI Taxonomy" id="1304833"/>
    <lineage>
        <taxon>Bacteria</taxon>
        <taxon>Bacillati</taxon>
        <taxon>Cyanobacteriota</taxon>
        <taxon>Cyanophyceae</taxon>
        <taxon>Nostocales</taxon>
        <taxon>Tolypothrichaceae</taxon>
        <taxon>Hassallia</taxon>
    </lineage>
</organism>
<reference evidence="3 4" key="1">
    <citation type="journal article" date="2015" name="Genome Announc.">
        <title>Draft Genome Sequence of Cyanobacterium Hassallia byssoidea Strain VB512170, Isolated from Monuments in India.</title>
        <authorList>
            <person name="Singh D."/>
            <person name="Chandrababunaidu M.M."/>
            <person name="Panda A."/>
            <person name="Sen D."/>
            <person name="Bhattacharyya S."/>
            <person name="Adhikary S.P."/>
            <person name="Tripathy S."/>
        </authorList>
    </citation>
    <scope>NUCLEOTIDE SEQUENCE [LARGE SCALE GENOMIC DNA]</scope>
    <source>
        <strain evidence="3 4">VB512170</strain>
    </source>
</reference>
<dbReference type="InterPro" id="IPR001972">
    <property type="entry name" value="Stomatin_HflK_fam"/>
</dbReference>
<accession>A0A846H3N1</accession>
<dbReference type="AlphaFoldDB" id="A0A846H3N1"/>
<dbReference type="GO" id="GO:0098552">
    <property type="term" value="C:side of membrane"/>
    <property type="evidence" value="ECO:0007669"/>
    <property type="project" value="UniProtKB-ARBA"/>
</dbReference>
<dbReference type="InterPro" id="IPR036013">
    <property type="entry name" value="Band_7/SPFH_dom_sf"/>
</dbReference>
<dbReference type="InterPro" id="IPR050710">
    <property type="entry name" value="Band7/mec-2_domain"/>
</dbReference>
<dbReference type="InterPro" id="IPR001107">
    <property type="entry name" value="Band_7"/>
</dbReference>
<comment type="caution">
    <text evidence="3">The sequence shown here is derived from an EMBL/GenBank/DDBJ whole genome shotgun (WGS) entry which is preliminary data.</text>
</comment>
<evidence type="ECO:0000256" key="1">
    <source>
        <dbReference type="ARBA" id="ARBA00008164"/>
    </source>
</evidence>
<name>A0A846H3N1_9CYAN</name>
<dbReference type="Pfam" id="PF01145">
    <property type="entry name" value="Band_7"/>
    <property type="match status" value="1"/>
</dbReference>
<dbReference type="SUPFAM" id="SSF117892">
    <property type="entry name" value="Band 7/SPFH domain"/>
    <property type="match status" value="1"/>
</dbReference>
<dbReference type="Proteomes" id="UP000031549">
    <property type="component" value="Unassembled WGS sequence"/>
</dbReference>
<comment type="similarity">
    <text evidence="1">Belongs to the band 7/mec-2 family.</text>
</comment>
<keyword evidence="4" id="KW-1185">Reference proteome</keyword>